<keyword evidence="2" id="KW-1185">Reference proteome</keyword>
<dbReference type="EMBL" id="FXLY01000005">
    <property type="protein sequence ID" value="SMN20150.1"/>
    <property type="molecule type" value="Genomic_DNA"/>
</dbReference>
<proteinExistence type="predicted"/>
<dbReference type="OrthoDB" id="4067302at2759"/>
<dbReference type="AlphaFoldDB" id="A0A1X7R3V8"/>
<protein>
    <submittedName>
        <fullName evidence="1">Uncharacterized protein</fullName>
    </submittedName>
</protein>
<sequence>MTKDTPLETSNKHEAYFIPANVNKSFTTTEFQHNFNQNESVSFANETLTANYLTGKKILNQSIIPSDSNFKAYVTQQAQDNQETTNIKLTSITPIKTITKLYLSEREGNEYVLIDEVKKFKEFLDLNSIIHG</sequence>
<evidence type="ECO:0000313" key="2">
    <source>
        <dbReference type="Proteomes" id="UP000196158"/>
    </source>
</evidence>
<gene>
    <name evidence="1" type="ORF">KASA_0N00803G</name>
</gene>
<evidence type="ECO:0000313" key="1">
    <source>
        <dbReference type="EMBL" id="SMN20150.1"/>
    </source>
</evidence>
<name>A0A1X7R3V8_9SACH</name>
<accession>A0A1X7R3V8</accession>
<reference evidence="1 2" key="1">
    <citation type="submission" date="2017-04" db="EMBL/GenBank/DDBJ databases">
        <authorList>
            <person name="Afonso C.L."/>
            <person name="Miller P.J."/>
            <person name="Scott M.A."/>
            <person name="Spackman E."/>
            <person name="Goraichik I."/>
            <person name="Dimitrov K.M."/>
            <person name="Suarez D.L."/>
            <person name="Swayne D.E."/>
        </authorList>
    </citation>
    <scope>NUCLEOTIDE SEQUENCE [LARGE SCALE GENOMIC DNA]</scope>
</reference>
<organism evidence="1 2">
    <name type="scientific">Maudiozyma saulgeensis</name>
    <dbReference type="NCBI Taxonomy" id="1789683"/>
    <lineage>
        <taxon>Eukaryota</taxon>
        <taxon>Fungi</taxon>
        <taxon>Dikarya</taxon>
        <taxon>Ascomycota</taxon>
        <taxon>Saccharomycotina</taxon>
        <taxon>Saccharomycetes</taxon>
        <taxon>Saccharomycetales</taxon>
        <taxon>Saccharomycetaceae</taxon>
        <taxon>Maudiozyma</taxon>
    </lineage>
</organism>
<dbReference type="Proteomes" id="UP000196158">
    <property type="component" value="Unassembled WGS sequence"/>
</dbReference>